<reference evidence="1" key="2">
    <citation type="journal article" date="2021" name="Microorganisms">
        <title>Bacterial Dimethylsulfoniopropionate Biosynthesis in the East China Sea.</title>
        <authorList>
            <person name="Liu J."/>
            <person name="Zhang Y."/>
            <person name="Liu J."/>
            <person name="Zhong H."/>
            <person name="Williams B.T."/>
            <person name="Zheng Y."/>
            <person name="Curson A.R.J."/>
            <person name="Sun C."/>
            <person name="Sun H."/>
            <person name="Song D."/>
            <person name="Wagner Mackenzie B."/>
            <person name="Bermejo Martinez A."/>
            <person name="Todd J.D."/>
            <person name="Zhang X.H."/>
        </authorList>
    </citation>
    <scope>NUCLEOTIDE SEQUENCE</scope>
    <source>
        <strain evidence="1">AESS21</strain>
    </source>
</reference>
<sequence length="59" mass="6463">MSASATVRNDDEMANVTHPSHFLIATPATIRYAISHEHDRNPDLVVAGRLIGGQRFSMS</sequence>
<comment type="caution">
    <text evidence="1">The sequence shown here is derived from an EMBL/GenBank/DDBJ whole genome shotgun (WGS) entry which is preliminary data.</text>
</comment>
<proteinExistence type="predicted"/>
<reference evidence="1" key="1">
    <citation type="submission" date="2018-08" db="EMBL/GenBank/DDBJ databases">
        <authorList>
            <person name="Jin W."/>
            <person name="Wang H."/>
            <person name="Yang Y."/>
            <person name="Li M."/>
            <person name="Liu J."/>
        </authorList>
    </citation>
    <scope>NUCLEOTIDE SEQUENCE</scope>
    <source>
        <strain evidence="1">AESS21</strain>
    </source>
</reference>
<dbReference type="Proteomes" id="UP000705379">
    <property type="component" value="Unassembled WGS sequence"/>
</dbReference>
<accession>A0A944C7N8</accession>
<organism evidence="1 2">
    <name type="scientific">Roseibium polysiphoniae</name>
    <dbReference type="NCBI Taxonomy" id="2571221"/>
    <lineage>
        <taxon>Bacteria</taxon>
        <taxon>Pseudomonadati</taxon>
        <taxon>Pseudomonadota</taxon>
        <taxon>Alphaproteobacteria</taxon>
        <taxon>Hyphomicrobiales</taxon>
        <taxon>Stappiaceae</taxon>
        <taxon>Roseibium</taxon>
    </lineage>
</organism>
<name>A0A944C7N8_9HYPH</name>
<evidence type="ECO:0000313" key="2">
    <source>
        <dbReference type="Proteomes" id="UP000705379"/>
    </source>
</evidence>
<evidence type="ECO:0000313" key="1">
    <source>
        <dbReference type="EMBL" id="MBS8258838.1"/>
    </source>
</evidence>
<gene>
    <name evidence="1" type="ORF">DYI23_01290</name>
</gene>
<protein>
    <submittedName>
        <fullName evidence="1">Uncharacterized protein</fullName>
    </submittedName>
</protein>
<dbReference type="EMBL" id="QTKU01000001">
    <property type="protein sequence ID" value="MBS8258838.1"/>
    <property type="molecule type" value="Genomic_DNA"/>
</dbReference>
<dbReference type="AlphaFoldDB" id="A0A944C7N8"/>